<dbReference type="EMBL" id="CP002217">
    <property type="protein sequence ID" value="ADN56443.1"/>
    <property type="molecule type" value="Genomic_DNA"/>
</dbReference>
<dbReference type="HOGENOM" id="CLU_3059319_0_0_4"/>
<dbReference type="KEGG" id="bgf:BC1003_0440"/>
<evidence type="ECO:0008006" key="3">
    <source>
        <dbReference type="Google" id="ProtNLM"/>
    </source>
</evidence>
<protein>
    <recommendedName>
        <fullName evidence="3">Transmembrane protein</fullName>
    </recommendedName>
</protein>
<dbReference type="STRING" id="640512.BC1003_0440"/>
<dbReference type="eggNOG" id="ENOG50317FB">
    <property type="taxonomic scope" value="Bacteria"/>
</dbReference>
<keyword evidence="1" id="KW-0812">Transmembrane</keyword>
<name>E1T7Q6_BURSG</name>
<evidence type="ECO:0000256" key="1">
    <source>
        <dbReference type="SAM" id="Phobius"/>
    </source>
</evidence>
<evidence type="ECO:0000313" key="2">
    <source>
        <dbReference type="EMBL" id="ADN56443.1"/>
    </source>
</evidence>
<organism evidence="2">
    <name type="scientific">Burkholderia sp. (strain CCGE1003)</name>
    <dbReference type="NCBI Taxonomy" id="640512"/>
    <lineage>
        <taxon>Bacteria</taxon>
        <taxon>Pseudomonadati</taxon>
        <taxon>Pseudomonadota</taxon>
        <taxon>Betaproteobacteria</taxon>
        <taxon>Burkholderiales</taxon>
        <taxon>Burkholderiaceae</taxon>
        <taxon>Burkholderia</taxon>
    </lineage>
</organism>
<accession>E1T7Q6</accession>
<sequence length="57" mass="6020">MIDMMKATIGRTSAGHRAQQQHALKLRRAVGLAIVTSGFALIAAQAVQHALQHMVGG</sequence>
<dbReference type="AlphaFoldDB" id="E1T7Q6"/>
<feature type="transmembrane region" description="Helical" evidence="1">
    <location>
        <begin position="29"/>
        <end position="51"/>
    </location>
</feature>
<keyword evidence="1" id="KW-0472">Membrane</keyword>
<reference evidence="2" key="1">
    <citation type="submission" date="2010-09" db="EMBL/GenBank/DDBJ databases">
        <title>Complete sequence of chromosome1 of Burkholderia sp. CCGE1003.</title>
        <authorList>
            <consortium name="US DOE Joint Genome Institute"/>
            <person name="Lucas S."/>
            <person name="Copeland A."/>
            <person name="Lapidus A."/>
            <person name="Cheng J.-F."/>
            <person name="Bruce D."/>
            <person name="Goodwin L."/>
            <person name="Pitluck S."/>
            <person name="Daligault H."/>
            <person name="Davenport K."/>
            <person name="Detter J.C."/>
            <person name="Han C."/>
            <person name="Tapia R."/>
            <person name="Land M."/>
            <person name="Hauser L."/>
            <person name="Jeffries C."/>
            <person name="Kyrpides N."/>
            <person name="Ivanova N."/>
            <person name="Ovchinnikova G."/>
            <person name="Martinez-Romero E."/>
            <person name="Rogel M.A."/>
            <person name="Auchtung J."/>
            <person name="Tiedje J.M."/>
            <person name="Woyke T."/>
        </authorList>
    </citation>
    <scope>NUCLEOTIDE SEQUENCE</scope>
    <source>
        <strain evidence="2">CCGE1003</strain>
    </source>
</reference>
<gene>
    <name evidence="2" type="ordered locus">BC1003_0440</name>
</gene>
<keyword evidence="1" id="KW-1133">Transmembrane helix</keyword>
<proteinExistence type="predicted"/>